<dbReference type="AlphaFoldDB" id="K2PRM4"/>
<dbReference type="EMBL" id="AMSG01000009">
    <property type="protein sequence ID" value="EKF55200.1"/>
    <property type="molecule type" value="Genomic_DNA"/>
</dbReference>
<proteinExistence type="predicted"/>
<dbReference type="eggNOG" id="COG3701">
    <property type="taxonomic scope" value="Bacteria"/>
</dbReference>
<dbReference type="InterPro" id="IPR022276">
    <property type="entry name" value="Conjug_transposon_TraK"/>
</dbReference>
<reference evidence="2 3" key="1">
    <citation type="journal article" date="2012" name="J. Bacteriol.">
        <title>Genome Sequence of Galbibacter marinum Type Strain ck-I2-15.</title>
        <authorList>
            <person name="Lai Q."/>
            <person name="Li C."/>
            <person name="Shao Z."/>
        </authorList>
    </citation>
    <scope>NUCLEOTIDE SEQUENCE [LARGE SCALE GENOMIC DNA]</scope>
    <source>
        <strain evidence="3">ck-I2-15</strain>
    </source>
</reference>
<evidence type="ECO:0008006" key="4">
    <source>
        <dbReference type="Google" id="ProtNLM"/>
    </source>
</evidence>
<name>K2PRM4_9FLAO</name>
<comment type="caution">
    <text evidence="2">The sequence shown here is derived from an EMBL/GenBank/DDBJ whole genome shotgun (WGS) entry which is preliminary data.</text>
</comment>
<dbReference type="Proteomes" id="UP000007364">
    <property type="component" value="Unassembled WGS sequence"/>
</dbReference>
<evidence type="ECO:0000313" key="3">
    <source>
        <dbReference type="Proteomes" id="UP000007364"/>
    </source>
</evidence>
<protein>
    <recommendedName>
        <fullName evidence="4">Conjugative transposon protein TraK</fullName>
    </recommendedName>
</protein>
<keyword evidence="1" id="KW-0472">Membrane</keyword>
<accession>K2PRM4</accession>
<dbReference type="STRING" id="555500.I215_08146"/>
<organism evidence="2 3">
    <name type="scientific">Galbibacter marinus</name>
    <dbReference type="NCBI Taxonomy" id="555500"/>
    <lineage>
        <taxon>Bacteria</taxon>
        <taxon>Pseudomonadati</taxon>
        <taxon>Bacteroidota</taxon>
        <taxon>Flavobacteriia</taxon>
        <taxon>Flavobacteriales</taxon>
        <taxon>Flavobacteriaceae</taxon>
        <taxon>Galbibacter</taxon>
    </lineage>
</organism>
<dbReference type="NCBIfam" id="TIGR03781">
    <property type="entry name" value="Bac_Flav_CT_K"/>
    <property type="match status" value="1"/>
</dbReference>
<dbReference type="OrthoDB" id="1039148at2"/>
<keyword evidence="3" id="KW-1185">Reference proteome</keyword>
<feature type="transmembrane region" description="Helical" evidence="1">
    <location>
        <begin position="20"/>
        <end position="41"/>
    </location>
</feature>
<gene>
    <name evidence="2" type="ORF">I215_08146</name>
</gene>
<keyword evidence="1" id="KW-1133">Transmembrane helix</keyword>
<evidence type="ECO:0000313" key="2">
    <source>
        <dbReference type="EMBL" id="EKF55200.1"/>
    </source>
</evidence>
<keyword evidence="1" id="KW-0812">Transmembrane</keyword>
<dbReference type="RefSeq" id="WP_008991484.1">
    <property type="nucleotide sequence ID" value="NZ_AMSG01000009.1"/>
</dbReference>
<sequence length="189" mass="21522">MFQKLKNISTAYKEVRRVSIIAICASALMGIVAQGFNYSIIKRMQNQIYVLADGKVIQAYASTRLINIPIEAKDHIRSFHLYFFNLNPDDPQIKQTIARAFYLADNSAKNAHENLSEQGYYTKLISSNTSQRIVIDSILLNLDKHPYKFKCYATQNLMSSSSKVTLNLVTEGQLKTISRSKKKCARFLD</sequence>
<evidence type="ECO:0000256" key="1">
    <source>
        <dbReference type="SAM" id="Phobius"/>
    </source>
</evidence>